<dbReference type="GeneID" id="78819650"/>
<dbReference type="EMBL" id="JBHTAS010000001">
    <property type="protein sequence ID" value="MFC7139394.1"/>
    <property type="molecule type" value="Genomic_DNA"/>
</dbReference>
<dbReference type="Proteomes" id="UP001596432">
    <property type="component" value="Unassembled WGS sequence"/>
</dbReference>
<protein>
    <submittedName>
        <fullName evidence="1">Uncharacterized protein</fullName>
    </submittedName>
</protein>
<dbReference type="RefSeq" id="WP_274324984.1">
    <property type="nucleotide sequence ID" value="NZ_CP118158.1"/>
</dbReference>
<organism evidence="1 2">
    <name type="scientific">Halosimplex aquaticum</name>
    <dbReference type="NCBI Taxonomy" id="3026162"/>
    <lineage>
        <taxon>Archaea</taxon>
        <taxon>Methanobacteriati</taxon>
        <taxon>Methanobacteriota</taxon>
        <taxon>Stenosarchaea group</taxon>
        <taxon>Halobacteria</taxon>
        <taxon>Halobacteriales</taxon>
        <taxon>Haloarculaceae</taxon>
        <taxon>Halosimplex</taxon>
    </lineage>
</organism>
<name>A0ABD5XW59_9EURY</name>
<dbReference type="InterPro" id="IPR018247">
    <property type="entry name" value="EF_Hand_1_Ca_BS"/>
</dbReference>
<dbReference type="PROSITE" id="PS00018">
    <property type="entry name" value="EF_HAND_1"/>
    <property type="match status" value="1"/>
</dbReference>
<keyword evidence="2" id="KW-1185">Reference proteome</keyword>
<comment type="caution">
    <text evidence="1">The sequence shown here is derived from an EMBL/GenBank/DDBJ whole genome shotgun (WGS) entry which is preliminary data.</text>
</comment>
<evidence type="ECO:0000313" key="2">
    <source>
        <dbReference type="Proteomes" id="UP001596432"/>
    </source>
</evidence>
<accession>A0ABD5XW59</accession>
<sequence>MTDRSPLSAIGAFTVVVALVLATVGSPATEAFYRNGAAGNQNAVQGGTLDLKLAETGPTNGHGSTTDESGADAVADTLEDLNHDALGAHNVTNTLTLQNGASSLTADQVDIAVDFAENDSDADDGNAANTASTLEVTAFHYAGTDLTASELTDENGNGILDVEDLTLGSNPSTLSGRTGIGVGGNRDLTIALSGSSDLISGVGSTDGVDITVTLTVRTTGFGDPDASTSNTIQYA</sequence>
<gene>
    <name evidence="1" type="ORF">ACFQMA_06025</name>
</gene>
<evidence type="ECO:0000313" key="1">
    <source>
        <dbReference type="EMBL" id="MFC7139394.1"/>
    </source>
</evidence>
<dbReference type="AlphaFoldDB" id="A0ABD5XW59"/>
<proteinExistence type="predicted"/>
<reference evidence="1 2" key="1">
    <citation type="journal article" date="2019" name="Int. J. Syst. Evol. Microbiol.">
        <title>The Global Catalogue of Microorganisms (GCM) 10K type strain sequencing project: providing services to taxonomists for standard genome sequencing and annotation.</title>
        <authorList>
            <consortium name="The Broad Institute Genomics Platform"/>
            <consortium name="The Broad Institute Genome Sequencing Center for Infectious Disease"/>
            <person name="Wu L."/>
            <person name="Ma J."/>
        </authorList>
    </citation>
    <scope>NUCLEOTIDE SEQUENCE [LARGE SCALE GENOMIC DNA]</scope>
    <source>
        <strain evidence="1 2">XZYJT29</strain>
    </source>
</reference>